<dbReference type="AlphaFoldDB" id="A0A1M6LZQ9"/>
<reference evidence="12" key="1">
    <citation type="submission" date="2016-11" db="EMBL/GenBank/DDBJ databases">
        <authorList>
            <person name="Varghese N."/>
            <person name="Submissions S."/>
        </authorList>
    </citation>
    <scope>NUCLEOTIDE SEQUENCE [LARGE SCALE GENOMIC DNA]</scope>
    <source>
        <strain evidence="12">DSM 17957</strain>
    </source>
</reference>
<dbReference type="GO" id="GO:0003684">
    <property type="term" value="F:damaged DNA binding"/>
    <property type="evidence" value="ECO:0007669"/>
    <property type="project" value="InterPro"/>
</dbReference>
<dbReference type="InterPro" id="IPR052054">
    <property type="entry name" value="Oxidative_DNA_repair_enzyme"/>
</dbReference>
<dbReference type="Gene3D" id="1.10.340.30">
    <property type="entry name" value="Hypothetical protein, domain 2"/>
    <property type="match status" value="1"/>
</dbReference>
<protein>
    <recommendedName>
        <fullName evidence="2">DNA-(apurinic or apyrimidinic site) lyase</fullName>
        <ecNumber evidence="2">4.2.99.18</ecNumber>
    </recommendedName>
</protein>
<proteinExistence type="inferred from homology"/>
<keyword evidence="6 11" id="KW-0456">Lyase</keyword>
<dbReference type="PANTHER" id="PTHR10242:SF2">
    <property type="entry name" value="N-GLYCOSYLASE_DNA LYASE"/>
    <property type="match status" value="1"/>
</dbReference>
<sequence>MKYHIQQIKDAVIVEGVQDFELPHIFECGQCFRWWREEDDSYTLTAKGKVINLCRQEDCLIIHPTTLEDFQEVWYPYFDMDRDYGEIKKKLSENDKVMEKATAFGHGIRILRQDPWETLISFIISSNRGIPMIQKSIEDLSCRHGTYIGEYRGRKFYDFPKPQALLNQTIETIRQSKTGYRAKYIVDAAAVVAENQIELYQIRNLSTEKARKTLLRISGVGPKVADCILLFSMDKQDAFPIDTWVKRVMEYFYVPQGIPLNQIQDYAAKRFGSYGGFAQQYLFYYARELGIGKR</sequence>
<dbReference type="GO" id="GO:0006289">
    <property type="term" value="P:nucleotide-excision repair"/>
    <property type="evidence" value="ECO:0007669"/>
    <property type="project" value="InterPro"/>
</dbReference>
<evidence type="ECO:0000256" key="7">
    <source>
        <dbReference type="ARBA" id="ARBA00023268"/>
    </source>
</evidence>
<dbReference type="InterPro" id="IPR011257">
    <property type="entry name" value="DNA_glycosylase"/>
</dbReference>
<evidence type="ECO:0000256" key="4">
    <source>
        <dbReference type="ARBA" id="ARBA00022801"/>
    </source>
</evidence>
<dbReference type="STRING" id="1121919.SAMN02745975_02825"/>
<dbReference type="SMART" id="SM00478">
    <property type="entry name" value="ENDO3c"/>
    <property type="match status" value="1"/>
</dbReference>
<dbReference type="InterPro" id="IPR023170">
    <property type="entry name" value="HhH_base_excis_C"/>
</dbReference>
<dbReference type="RefSeq" id="WP_110941888.1">
    <property type="nucleotide sequence ID" value="NZ_FQZV01000040.1"/>
</dbReference>
<evidence type="ECO:0000256" key="8">
    <source>
        <dbReference type="ARBA" id="ARBA00023295"/>
    </source>
</evidence>
<keyword evidence="5" id="KW-0234">DNA repair</keyword>
<dbReference type="EMBL" id="FQZV01000040">
    <property type="protein sequence ID" value="SHJ76706.1"/>
    <property type="molecule type" value="Genomic_DNA"/>
</dbReference>
<organism evidence="11 12">
    <name type="scientific">Geosporobacter subterraneus DSM 17957</name>
    <dbReference type="NCBI Taxonomy" id="1121919"/>
    <lineage>
        <taxon>Bacteria</taxon>
        <taxon>Bacillati</taxon>
        <taxon>Bacillota</taxon>
        <taxon>Clostridia</taxon>
        <taxon>Peptostreptococcales</taxon>
        <taxon>Thermotaleaceae</taxon>
        <taxon>Geosporobacter</taxon>
    </lineage>
</organism>
<keyword evidence="12" id="KW-1185">Reference proteome</keyword>
<keyword evidence="4" id="KW-0378">Hydrolase</keyword>
<evidence type="ECO:0000256" key="6">
    <source>
        <dbReference type="ARBA" id="ARBA00023239"/>
    </source>
</evidence>
<feature type="domain" description="HhH-GPD" evidence="10">
    <location>
        <begin position="132"/>
        <end position="287"/>
    </location>
</feature>
<name>A0A1M6LZQ9_9FIRM</name>
<dbReference type="SUPFAM" id="SSF55945">
    <property type="entry name" value="TATA-box binding protein-like"/>
    <property type="match status" value="1"/>
</dbReference>
<dbReference type="CDD" id="cd00056">
    <property type="entry name" value="ENDO3c"/>
    <property type="match status" value="1"/>
</dbReference>
<evidence type="ECO:0000256" key="3">
    <source>
        <dbReference type="ARBA" id="ARBA00022763"/>
    </source>
</evidence>
<accession>A0A1M6LZQ9</accession>
<dbReference type="Gene3D" id="3.30.310.260">
    <property type="match status" value="1"/>
</dbReference>
<dbReference type="SUPFAM" id="SSF48150">
    <property type="entry name" value="DNA-glycosylase"/>
    <property type="match status" value="1"/>
</dbReference>
<dbReference type="GO" id="GO:0006284">
    <property type="term" value="P:base-excision repair"/>
    <property type="evidence" value="ECO:0007669"/>
    <property type="project" value="InterPro"/>
</dbReference>
<gene>
    <name evidence="11" type="ORF">SAMN02745975_02825</name>
</gene>
<dbReference type="Pfam" id="PF07934">
    <property type="entry name" value="OGG_N"/>
    <property type="match status" value="1"/>
</dbReference>
<dbReference type="InterPro" id="IPR003265">
    <property type="entry name" value="HhH-GPD_domain"/>
</dbReference>
<dbReference type="GO" id="GO:0008534">
    <property type="term" value="F:oxidized purine nucleobase lesion DNA N-glycosylase activity"/>
    <property type="evidence" value="ECO:0007669"/>
    <property type="project" value="InterPro"/>
</dbReference>
<evidence type="ECO:0000259" key="10">
    <source>
        <dbReference type="SMART" id="SM00478"/>
    </source>
</evidence>
<evidence type="ECO:0000256" key="9">
    <source>
        <dbReference type="ARBA" id="ARBA00044632"/>
    </source>
</evidence>
<keyword evidence="7" id="KW-0511">Multifunctional enzyme</keyword>
<evidence type="ECO:0000313" key="12">
    <source>
        <dbReference type="Proteomes" id="UP000184536"/>
    </source>
</evidence>
<keyword evidence="3" id="KW-0227">DNA damage</keyword>
<evidence type="ECO:0000256" key="1">
    <source>
        <dbReference type="ARBA" id="ARBA00010679"/>
    </source>
</evidence>
<dbReference type="EC" id="4.2.99.18" evidence="2"/>
<dbReference type="Gene3D" id="1.10.1670.10">
    <property type="entry name" value="Helix-hairpin-Helix base-excision DNA repair enzymes (C-terminal)"/>
    <property type="match status" value="1"/>
</dbReference>
<dbReference type="PANTHER" id="PTHR10242">
    <property type="entry name" value="8-OXOGUANINE DNA GLYCOSYLASE"/>
    <property type="match status" value="1"/>
</dbReference>
<keyword evidence="8" id="KW-0326">Glycosidase</keyword>
<comment type="similarity">
    <text evidence="1">Belongs to the type-1 OGG1 family.</text>
</comment>
<evidence type="ECO:0000256" key="2">
    <source>
        <dbReference type="ARBA" id="ARBA00012720"/>
    </source>
</evidence>
<dbReference type="Proteomes" id="UP000184536">
    <property type="component" value="Unassembled WGS sequence"/>
</dbReference>
<comment type="catalytic activity">
    <reaction evidence="9">
        <text>2'-deoxyribonucleotide-(2'-deoxyribose 5'-phosphate)-2'-deoxyribonucleotide-DNA = a 3'-end 2'-deoxyribonucleotide-(2,3-dehydro-2,3-deoxyribose 5'-phosphate)-DNA + a 5'-end 5'-phospho-2'-deoxyribonucleoside-DNA + H(+)</text>
        <dbReference type="Rhea" id="RHEA:66592"/>
        <dbReference type="Rhea" id="RHEA-COMP:13180"/>
        <dbReference type="Rhea" id="RHEA-COMP:16897"/>
        <dbReference type="Rhea" id="RHEA-COMP:17067"/>
        <dbReference type="ChEBI" id="CHEBI:15378"/>
        <dbReference type="ChEBI" id="CHEBI:136412"/>
        <dbReference type="ChEBI" id="CHEBI:157695"/>
        <dbReference type="ChEBI" id="CHEBI:167181"/>
        <dbReference type="EC" id="4.2.99.18"/>
    </reaction>
</comment>
<evidence type="ECO:0000313" key="11">
    <source>
        <dbReference type="EMBL" id="SHJ76706.1"/>
    </source>
</evidence>
<dbReference type="GO" id="GO:0140078">
    <property type="term" value="F:class I DNA-(apurinic or apyrimidinic site) endonuclease activity"/>
    <property type="evidence" value="ECO:0007669"/>
    <property type="project" value="UniProtKB-EC"/>
</dbReference>
<evidence type="ECO:0000256" key="5">
    <source>
        <dbReference type="ARBA" id="ARBA00023204"/>
    </source>
</evidence>
<dbReference type="OrthoDB" id="9798522at2"/>
<dbReference type="InterPro" id="IPR012904">
    <property type="entry name" value="OGG_N"/>
</dbReference>